<dbReference type="Gramene" id="OMERI12G11790.4">
    <property type="protein sequence ID" value="OMERI12G11790.4"/>
    <property type="gene ID" value="OMERI12G11790"/>
</dbReference>
<reference evidence="2" key="1">
    <citation type="submission" date="2015-04" db="UniProtKB">
        <authorList>
            <consortium name="EnsemblPlants"/>
        </authorList>
    </citation>
    <scope>IDENTIFICATION</scope>
</reference>
<dbReference type="Proteomes" id="UP000008021">
    <property type="component" value="Chromosome 12"/>
</dbReference>
<protein>
    <submittedName>
        <fullName evidence="2">Uncharacterized protein</fullName>
    </submittedName>
</protein>
<dbReference type="AlphaFoldDB" id="A0A0E0FDH5"/>
<feature type="region of interest" description="Disordered" evidence="1">
    <location>
        <begin position="1"/>
        <end position="24"/>
    </location>
</feature>
<dbReference type="EnsemblPlants" id="OMERI12G11790.4">
    <property type="protein sequence ID" value="OMERI12G11790.4"/>
    <property type="gene ID" value="OMERI12G11790"/>
</dbReference>
<keyword evidence="3" id="KW-1185">Reference proteome</keyword>
<organism evidence="2">
    <name type="scientific">Oryza meridionalis</name>
    <dbReference type="NCBI Taxonomy" id="40149"/>
    <lineage>
        <taxon>Eukaryota</taxon>
        <taxon>Viridiplantae</taxon>
        <taxon>Streptophyta</taxon>
        <taxon>Embryophyta</taxon>
        <taxon>Tracheophyta</taxon>
        <taxon>Spermatophyta</taxon>
        <taxon>Magnoliopsida</taxon>
        <taxon>Liliopsida</taxon>
        <taxon>Poales</taxon>
        <taxon>Poaceae</taxon>
        <taxon>BOP clade</taxon>
        <taxon>Oryzoideae</taxon>
        <taxon>Oryzeae</taxon>
        <taxon>Oryzinae</taxon>
        <taxon>Oryza</taxon>
    </lineage>
</organism>
<reference evidence="2" key="2">
    <citation type="submission" date="2018-05" db="EMBL/GenBank/DDBJ databases">
        <title>OmerRS3 (Oryza meridionalis Reference Sequence Version 3).</title>
        <authorList>
            <person name="Zhang J."/>
            <person name="Kudrna D."/>
            <person name="Lee S."/>
            <person name="Talag J."/>
            <person name="Welchert J."/>
            <person name="Wing R.A."/>
        </authorList>
    </citation>
    <scope>NUCLEOTIDE SEQUENCE [LARGE SCALE GENOMIC DNA]</scope>
    <source>
        <strain evidence="2">cv. OR44</strain>
    </source>
</reference>
<evidence type="ECO:0000313" key="3">
    <source>
        <dbReference type="Proteomes" id="UP000008021"/>
    </source>
</evidence>
<evidence type="ECO:0000256" key="1">
    <source>
        <dbReference type="SAM" id="MobiDB-lite"/>
    </source>
</evidence>
<accession>A0A0E0FDH5</accession>
<evidence type="ECO:0000313" key="2">
    <source>
        <dbReference type="EnsemblPlants" id="OMERI12G11790.4"/>
    </source>
</evidence>
<dbReference type="HOGENOM" id="CLU_2691907_0_0_1"/>
<name>A0A0E0FDH5_9ORYZ</name>
<sequence length="74" mass="8218">MYSPSSPHCVPVNPEGETPLDRPEHEGRFLHRRAHGVAIVVSEPTEHRCVVSVSPSFTQAQCTAAGSRRRSRRL</sequence>
<proteinExistence type="predicted"/>